<organism evidence="2 3">
    <name type="scientific">Allacma fusca</name>
    <dbReference type="NCBI Taxonomy" id="39272"/>
    <lineage>
        <taxon>Eukaryota</taxon>
        <taxon>Metazoa</taxon>
        <taxon>Ecdysozoa</taxon>
        <taxon>Arthropoda</taxon>
        <taxon>Hexapoda</taxon>
        <taxon>Collembola</taxon>
        <taxon>Symphypleona</taxon>
        <taxon>Sminthuridae</taxon>
        <taxon>Allacma</taxon>
    </lineage>
</organism>
<evidence type="ECO:0000313" key="3">
    <source>
        <dbReference type="Proteomes" id="UP000708208"/>
    </source>
</evidence>
<evidence type="ECO:0000313" key="2">
    <source>
        <dbReference type="EMBL" id="CAG7660276.1"/>
    </source>
</evidence>
<accession>A0A8J2NRN6</accession>
<protein>
    <submittedName>
        <fullName evidence="2">Uncharacterized protein</fullName>
    </submittedName>
</protein>
<dbReference type="EMBL" id="CAJVCH010007313">
    <property type="protein sequence ID" value="CAG7660276.1"/>
    <property type="molecule type" value="Genomic_DNA"/>
</dbReference>
<sequence>MYLFTPLLIATCSVLVIGAADHHHINSVGIKLFPTGCRKKIGGNAILPGGAGLCVSLKPLKPAGILQMSKSICSEGWAVCSHKEKSLQQISWKPHKMPQGCFAFRFGKKDKAAGYGQDCHTNLYFNGVLCCPSIHNEKEYLKKHIALKTNRIH</sequence>
<keyword evidence="1" id="KW-0732">Signal</keyword>
<proteinExistence type="predicted"/>
<name>A0A8J2NRN6_9HEXA</name>
<keyword evidence="3" id="KW-1185">Reference proteome</keyword>
<comment type="caution">
    <text evidence="2">The sequence shown here is derived from an EMBL/GenBank/DDBJ whole genome shotgun (WGS) entry which is preliminary data.</text>
</comment>
<dbReference type="OrthoDB" id="10506243at2759"/>
<gene>
    <name evidence="2" type="ORF">AFUS01_LOCUS1320</name>
</gene>
<reference evidence="2" key="1">
    <citation type="submission" date="2021-06" db="EMBL/GenBank/DDBJ databases">
        <authorList>
            <person name="Hodson N. C."/>
            <person name="Mongue J. A."/>
            <person name="Jaron S. K."/>
        </authorList>
    </citation>
    <scope>NUCLEOTIDE SEQUENCE</scope>
</reference>
<evidence type="ECO:0000256" key="1">
    <source>
        <dbReference type="SAM" id="SignalP"/>
    </source>
</evidence>
<feature type="signal peptide" evidence="1">
    <location>
        <begin position="1"/>
        <end position="19"/>
    </location>
</feature>
<dbReference type="AlphaFoldDB" id="A0A8J2NRN6"/>
<feature type="chain" id="PRO_5035172524" evidence="1">
    <location>
        <begin position="20"/>
        <end position="153"/>
    </location>
</feature>
<dbReference type="Proteomes" id="UP000708208">
    <property type="component" value="Unassembled WGS sequence"/>
</dbReference>